<reference evidence="2 3" key="1">
    <citation type="submission" date="2019-03" db="EMBL/GenBank/DDBJ databases">
        <title>Genomic Encyclopedia of Type Strains, Phase IV (KMG-IV): sequencing the most valuable type-strain genomes for metagenomic binning, comparative biology and taxonomic classification.</title>
        <authorList>
            <person name="Goeker M."/>
        </authorList>
    </citation>
    <scope>NUCLEOTIDE SEQUENCE [LARGE SCALE GENOMIC DNA]</scope>
    <source>
        <strain evidence="2 3">DSM 100055</strain>
    </source>
</reference>
<feature type="domain" description="GGDEF" evidence="1">
    <location>
        <begin position="196"/>
        <end position="327"/>
    </location>
</feature>
<dbReference type="SUPFAM" id="SSF55073">
    <property type="entry name" value="Nucleotide cyclase"/>
    <property type="match status" value="1"/>
</dbReference>
<name>A0AA46I6I0_9FUSO</name>
<dbReference type="RefSeq" id="WP_166667294.1">
    <property type="nucleotide sequence ID" value="NZ_SOBG01000001.1"/>
</dbReference>
<proteinExistence type="predicted"/>
<gene>
    <name evidence="2" type="ORF">EV215_0157</name>
</gene>
<dbReference type="InterPro" id="IPR000160">
    <property type="entry name" value="GGDEF_dom"/>
</dbReference>
<evidence type="ECO:0000259" key="1">
    <source>
        <dbReference type="PROSITE" id="PS50887"/>
    </source>
</evidence>
<protein>
    <submittedName>
        <fullName evidence="2">Diguanylate cyclase with GGDEF domain</fullName>
    </submittedName>
</protein>
<dbReference type="Pfam" id="PF00990">
    <property type="entry name" value="GGDEF"/>
    <property type="match status" value="1"/>
</dbReference>
<accession>A0AA46I6I0</accession>
<evidence type="ECO:0000313" key="2">
    <source>
        <dbReference type="EMBL" id="TDT72357.1"/>
    </source>
</evidence>
<comment type="caution">
    <text evidence="2">The sequence shown here is derived from an EMBL/GenBank/DDBJ whole genome shotgun (WGS) entry which is preliminary data.</text>
</comment>
<evidence type="ECO:0000313" key="3">
    <source>
        <dbReference type="Proteomes" id="UP000294678"/>
    </source>
</evidence>
<dbReference type="PROSITE" id="PS50887">
    <property type="entry name" value="GGDEF"/>
    <property type="match status" value="1"/>
</dbReference>
<dbReference type="InterPro" id="IPR043128">
    <property type="entry name" value="Rev_trsase/Diguanyl_cyclase"/>
</dbReference>
<sequence>MNQKKFFKTINQKKINYLIERDNLERKLKFEEYINNKLELKEMIKVIFKFFKELIRYDAAEIVFDNKAFFYQDNKFEEIKNLNLNIEFLNLYNRGKENKNIFILNEHGEYHVSKLIKPIYYLDEYYGVLIFEAVNFEYDINEINIENDLTKNIGVYIHNILEYTKAKEEIYIDNDFNIFNKKYLIKNITELLENEINFGLIFVKINQFEKLEKLYGESFMKKILENISLILKEIEINNSPTKIGKYKDTVFYMLVENINKRLEKIDIINLDVNIKDHLNSLLNFSFSYGVTHYFREKTINDINYILSNAEFAVSTISNGEKLNILII</sequence>
<dbReference type="InterPro" id="IPR029787">
    <property type="entry name" value="Nucleotide_cyclase"/>
</dbReference>
<dbReference type="EMBL" id="SOBG01000001">
    <property type="protein sequence ID" value="TDT72357.1"/>
    <property type="molecule type" value="Genomic_DNA"/>
</dbReference>
<organism evidence="2 3">
    <name type="scientific">Hypnocyclicus thermotrophus</name>
    <dbReference type="NCBI Taxonomy" id="1627895"/>
    <lineage>
        <taxon>Bacteria</taxon>
        <taxon>Fusobacteriati</taxon>
        <taxon>Fusobacteriota</taxon>
        <taxon>Fusobacteriia</taxon>
        <taxon>Fusobacteriales</taxon>
        <taxon>Fusobacteriaceae</taxon>
        <taxon>Hypnocyclicus</taxon>
    </lineage>
</organism>
<dbReference type="Proteomes" id="UP000294678">
    <property type="component" value="Unassembled WGS sequence"/>
</dbReference>
<dbReference type="Gene3D" id="3.30.70.270">
    <property type="match status" value="1"/>
</dbReference>
<dbReference type="AlphaFoldDB" id="A0AA46I6I0"/>
<keyword evidence="3" id="KW-1185">Reference proteome</keyword>